<proteinExistence type="predicted"/>
<evidence type="ECO:0000313" key="2">
    <source>
        <dbReference type="Proteomes" id="UP000886721"/>
    </source>
</evidence>
<dbReference type="EMBL" id="DXEM01000015">
    <property type="protein sequence ID" value="HIX67441.1"/>
    <property type="molecule type" value="Genomic_DNA"/>
</dbReference>
<reference evidence="1" key="1">
    <citation type="journal article" date="2021" name="PeerJ">
        <title>Extensive microbial diversity within the chicken gut microbiome revealed by metagenomics and culture.</title>
        <authorList>
            <person name="Gilroy R."/>
            <person name="Ravi A."/>
            <person name="Getino M."/>
            <person name="Pursley I."/>
            <person name="Horton D.L."/>
            <person name="Alikhan N.F."/>
            <person name="Baker D."/>
            <person name="Gharbi K."/>
            <person name="Hall N."/>
            <person name="Watson M."/>
            <person name="Adriaenssens E.M."/>
            <person name="Foster-Nyarko E."/>
            <person name="Jarju S."/>
            <person name="Secka A."/>
            <person name="Antonio M."/>
            <person name="Oren A."/>
            <person name="Chaudhuri R.R."/>
            <person name="La Ragione R."/>
            <person name="Hildebrand F."/>
            <person name="Pallen M.J."/>
        </authorList>
    </citation>
    <scope>NUCLEOTIDE SEQUENCE</scope>
    <source>
        <strain evidence="1">CHK191-13928</strain>
    </source>
</reference>
<name>A0A9D1WV68_9FIRM</name>
<comment type="caution">
    <text evidence="1">The sequence shown here is derived from an EMBL/GenBank/DDBJ whole genome shotgun (WGS) entry which is preliminary data.</text>
</comment>
<dbReference type="Pfam" id="PF05960">
    <property type="entry name" value="DUF885"/>
    <property type="match status" value="1"/>
</dbReference>
<protein>
    <submittedName>
        <fullName evidence="1">DUF885 domain-containing protein</fullName>
    </submittedName>
</protein>
<reference evidence="1" key="2">
    <citation type="submission" date="2021-04" db="EMBL/GenBank/DDBJ databases">
        <authorList>
            <person name="Gilroy R."/>
        </authorList>
    </citation>
    <scope>NUCLEOTIDE SEQUENCE</scope>
    <source>
        <strain evidence="1">CHK191-13928</strain>
    </source>
</reference>
<accession>A0A9D1WV68</accession>
<dbReference type="AlphaFoldDB" id="A0A9D1WV68"/>
<sequence length="594" mass="68243">MKGRIPKRIFAVCFIFAVTVSGCSIHSENSDREESQQKTTISVQKEFDQHMEEVFQENVSDNGIELHYTLEDPKSYGISEESISLGTVSAGGKKEIQQELEEIKEFPYEKLTKEQQGTYDVWKDYLTAQKELAQYPYYETVLSPTIGAQAQLPITFCEFRLKTREDVKNYFALLSQIDTYFDSIIDYEKEKVKRGLFMSDDCADAVISQIHEFTKAKENNSLIATFEDRLSSVNNLKAGEKESFLDKNRDIVLKQVIPAYEKLAGDLNSLKGNGKNEAGLAHFKNGKNYYKALVKSKTGSSRSIDDMISMTDDNIRECVSETAKIANKDPKVLEDFANQSAAADIGKTPEQMLSKLKDRIGTSFPKAPKAEYEIKYVHSSLEKDLSPAFYMIPAMDAYQENVIYINRSQMNSSVQMYTTLAHEGYPGHLYQNVYYASKKADPIRYILDYPGYSEGWATYVESWSYQTAEVKENQEDWEQLNVLSMEFNLALCSRVDFGVNYEGWKEEKVEDYLKQFYIPASNAEHIFSMVVREPANYLSYYIGYKEFQTLGDYYKEKAGKKYSLKKFHKIMLDAGPTSFNILKKRINENLRMEE</sequence>
<dbReference type="InterPro" id="IPR010281">
    <property type="entry name" value="DUF885"/>
</dbReference>
<dbReference type="PANTHER" id="PTHR33361:SF2">
    <property type="entry name" value="DUF885 DOMAIN-CONTAINING PROTEIN"/>
    <property type="match status" value="1"/>
</dbReference>
<gene>
    <name evidence="1" type="ORF">H9735_04840</name>
</gene>
<dbReference type="PANTHER" id="PTHR33361">
    <property type="entry name" value="GLR0591 PROTEIN"/>
    <property type="match status" value="1"/>
</dbReference>
<organism evidence="1 2">
    <name type="scientific">Candidatus Anaerostipes excrementavium</name>
    <dbReference type="NCBI Taxonomy" id="2838463"/>
    <lineage>
        <taxon>Bacteria</taxon>
        <taxon>Bacillati</taxon>
        <taxon>Bacillota</taxon>
        <taxon>Clostridia</taxon>
        <taxon>Lachnospirales</taxon>
        <taxon>Lachnospiraceae</taxon>
        <taxon>Anaerostipes</taxon>
    </lineage>
</organism>
<dbReference type="Proteomes" id="UP000886721">
    <property type="component" value="Unassembled WGS sequence"/>
</dbReference>
<dbReference type="PROSITE" id="PS51257">
    <property type="entry name" value="PROKAR_LIPOPROTEIN"/>
    <property type="match status" value="1"/>
</dbReference>
<evidence type="ECO:0000313" key="1">
    <source>
        <dbReference type="EMBL" id="HIX67441.1"/>
    </source>
</evidence>